<accession>A0AAP0JNP3</accession>
<dbReference type="AlphaFoldDB" id="A0AAP0JNP3"/>
<gene>
    <name evidence="1" type="ORF">Sjap_007127</name>
</gene>
<sequence length="93" mass="9902">MRQGRGDSSKPPLLMLFLASQTTCLDPIQLLGLGSGLGWVLPTLAQATPRVVRHKYGLNLVPDFSGHGGTAVESLTATDSDEEVNKTHEITST</sequence>
<comment type="caution">
    <text evidence="1">The sequence shown here is derived from an EMBL/GenBank/DDBJ whole genome shotgun (WGS) entry which is preliminary data.</text>
</comment>
<reference evidence="1 2" key="1">
    <citation type="submission" date="2024-01" db="EMBL/GenBank/DDBJ databases">
        <title>Genome assemblies of Stephania.</title>
        <authorList>
            <person name="Yang L."/>
        </authorList>
    </citation>
    <scope>NUCLEOTIDE SEQUENCE [LARGE SCALE GENOMIC DNA]</scope>
    <source>
        <strain evidence="1">QJT</strain>
        <tissue evidence="1">Leaf</tissue>
    </source>
</reference>
<proteinExistence type="predicted"/>
<keyword evidence="2" id="KW-1185">Reference proteome</keyword>
<organism evidence="1 2">
    <name type="scientific">Stephania japonica</name>
    <dbReference type="NCBI Taxonomy" id="461633"/>
    <lineage>
        <taxon>Eukaryota</taxon>
        <taxon>Viridiplantae</taxon>
        <taxon>Streptophyta</taxon>
        <taxon>Embryophyta</taxon>
        <taxon>Tracheophyta</taxon>
        <taxon>Spermatophyta</taxon>
        <taxon>Magnoliopsida</taxon>
        <taxon>Ranunculales</taxon>
        <taxon>Menispermaceae</taxon>
        <taxon>Menispermoideae</taxon>
        <taxon>Cissampelideae</taxon>
        <taxon>Stephania</taxon>
    </lineage>
</organism>
<protein>
    <submittedName>
        <fullName evidence="1">Uncharacterized protein</fullName>
    </submittedName>
</protein>
<evidence type="ECO:0000313" key="2">
    <source>
        <dbReference type="Proteomes" id="UP001417504"/>
    </source>
</evidence>
<name>A0AAP0JNP3_9MAGN</name>
<evidence type="ECO:0000313" key="1">
    <source>
        <dbReference type="EMBL" id="KAK9136533.1"/>
    </source>
</evidence>
<dbReference type="EMBL" id="JBBNAE010000003">
    <property type="protein sequence ID" value="KAK9136533.1"/>
    <property type="molecule type" value="Genomic_DNA"/>
</dbReference>
<dbReference type="Proteomes" id="UP001417504">
    <property type="component" value="Unassembled WGS sequence"/>
</dbReference>